<dbReference type="VEuPathDB" id="FungiDB:SeMB42_g02898"/>
<feature type="region of interest" description="Disordered" evidence="1">
    <location>
        <begin position="98"/>
        <end position="150"/>
    </location>
</feature>
<organism evidence="2 3">
    <name type="scientific">Synchytrium endobioticum</name>
    <dbReference type="NCBI Taxonomy" id="286115"/>
    <lineage>
        <taxon>Eukaryota</taxon>
        <taxon>Fungi</taxon>
        <taxon>Fungi incertae sedis</taxon>
        <taxon>Chytridiomycota</taxon>
        <taxon>Chytridiomycota incertae sedis</taxon>
        <taxon>Chytridiomycetes</taxon>
        <taxon>Synchytriales</taxon>
        <taxon>Synchytriaceae</taxon>
        <taxon>Synchytrium</taxon>
    </lineage>
</organism>
<gene>
    <name evidence="2" type="ORF">SeLEV6574_g07006</name>
</gene>
<evidence type="ECO:0000313" key="2">
    <source>
        <dbReference type="EMBL" id="TPX39758.1"/>
    </source>
</evidence>
<proteinExistence type="predicted"/>
<protein>
    <submittedName>
        <fullName evidence="2">Uncharacterized protein</fullName>
    </submittedName>
</protein>
<accession>A0A507CJH0</accession>
<evidence type="ECO:0000313" key="3">
    <source>
        <dbReference type="Proteomes" id="UP000320475"/>
    </source>
</evidence>
<dbReference type="Proteomes" id="UP000320475">
    <property type="component" value="Unassembled WGS sequence"/>
</dbReference>
<comment type="caution">
    <text evidence="2">The sequence shown here is derived from an EMBL/GenBank/DDBJ whole genome shotgun (WGS) entry which is preliminary data.</text>
</comment>
<sequence length="150" mass="16964">MERLANALHPDREAVINSVELMDRIAPIEGILSATPDRGFSLAELKFLQEYHRLLYWCFTRDLGLLGEELPPTTLERLERFRALTIHHARMVNEFESAKSELGQIPAQDRGSDRNGRQAWRRLGDSSGSLMARRSSPDNGGHIRGSINRG</sequence>
<dbReference type="AlphaFoldDB" id="A0A507CJH0"/>
<name>A0A507CJH0_9FUNG</name>
<reference evidence="2 3" key="1">
    <citation type="journal article" date="2019" name="Sci. Rep.">
        <title>Comparative genomics of chytrid fungi reveal insights into the obligate biotrophic and pathogenic lifestyle of Synchytrium endobioticum.</title>
        <authorList>
            <person name="van de Vossenberg B.T.L.H."/>
            <person name="Warris S."/>
            <person name="Nguyen H.D.T."/>
            <person name="van Gent-Pelzer M.P.E."/>
            <person name="Joly D.L."/>
            <person name="van de Geest H.C."/>
            <person name="Bonants P.J.M."/>
            <person name="Smith D.S."/>
            <person name="Levesque C.A."/>
            <person name="van der Lee T.A.J."/>
        </authorList>
    </citation>
    <scope>NUCLEOTIDE SEQUENCE [LARGE SCALE GENOMIC DNA]</scope>
    <source>
        <strain evidence="2 3">LEV6574</strain>
    </source>
</reference>
<evidence type="ECO:0000256" key="1">
    <source>
        <dbReference type="SAM" id="MobiDB-lite"/>
    </source>
</evidence>
<dbReference type="EMBL" id="QEAM01000446">
    <property type="protein sequence ID" value="TPX39758.1"/>
    <property type="molecule type" value="Genomic_DNA"/>
</dbReference>